<dbReference type="AlphaFoldDB" id="A0A2G5EI78"/>
<protein>
    <submittedName>
        <fullName evidence="1">Uncharacterized protein</fullName>
    </submittedName>
</protein>
<organism evidence="1 2">
    <name type="scientific">Aquilegia coerulea</name>
    <name type="common">Rocky mountain columbine</name>
    <dbReference type="NCBI Taxonomy" id="218851"/>
    <lineage>
        <taxon>Eukaryota</taxon>
        <taxon>Viridiplantae</taxon>
        <taxon>Streptophyta</taxon>
        <taxon>Embryophyta</taxon>
        <taxon>Tracheophyta</taxon>
        <taxon>Spermatophyta</taxon>
        <taxon>Magnoliopsida</taxon>
        <taxon>Ranunculales</taxon>
        <taxon>Ranunculaceae</taxon>
        <taxon>Thalictroideae</taxon>
        <taxon>Aquilegia</taxon>
    </lineage>
</organism>
<keyword evidence="2" id="KW-1185">Reference proteome</keyword>
<sequence length="87" mass="10179">MLETPLDVAKYIVSSIFLQQFRFFSLIQQFRFSSHPNNSSITAFFFFFRFQSLPQSATKNSSARCCVFASWCFQSSLQSRRLMSCTF</sequence>
<evidence type="ECO:0000313" key="1">
    <source>
        <dbReference type="EMBL" id="PIA55466.1"/>
    </source>
</evidence>
<dbReference type="InParanoid" id="A0A2G5EI78"/>
<proteinExistence type="predicted"/>
<accession>A0A2G5EI78</accession>
<name>A0A2G5EI78_AQUCA</name>
<dbReference type="Proteomes" id="UP000230069">
    <property type="component" value="Unassembled WGS sequence"/>
</dbReference>
<dbReference type="EMBL" id="KZ305024">
    <property type="protein sequence ID" value="PIA55466.1"/>
    <property type="molecule type" value="Genomic_DNA"/>
</dbReference>
<reference evidence="1 2" key="1">
    <citation type="submission" date="2017-09" db="EMBL/GenBank/DDBJ databases">
        <title>WGS assembly of Aquilegia coerulea Goldsmith.</title>
        <authorList>
            <person name="Hodges S."/>
            <person name="Kramer E."/>
            <person name="Nordborg M."/>
            <person name="Tomkins J."/>
            <person name="Borevitz J."/>
            <person name="Derieg N."/>
            <person name="Yan J."/>
            <person name="Mihaltcheva S."/>
            <person name="Hayes R.D."/>
            <person name="Rokhsar D."/>
        </authorList>
    </citation>
    <scope>NUCLEOTIDE SEQUENCE [LARGE SCALE GENOMIC DNA]</scope>
    <source>
        <strain evidence="2">cv. Goldsmith</strain>
    </source>
</reference>
<evidence type="ECO:0000313" key="2">
    <source>
        <dbReference type="Proteomes" id="UP000230069"/>
    </source>
</evidence>
<gene>
    <name evidence="1" type="ORF">AQUCO_00700038v1</name>
</gene>